<reference evidence="2" key="1">
    <citation type="journal article" date="2023" name="Front. Plant Sci.">
        <title>Chromosomal-level genome assembly of Melastoma candidum provides insights into trichome evolution.</title>
        <authorList>
            <person name="Zhong Y."/>
            <person name="Wu W."/>
            <person name="Sun C."/>
            <person name="Zou P."/>
            <person name="Liu Y."/>
            <person name="Dai S."/>
            <person name="Zhou R."/>
        </authorList>
    </citation>
    <scope>NUCLEOTIDE SEQUENCE [LARGE SCALE GENOMIC DNA]</scope>
</reference>
<sequence>MWLSAVSDPMVAGYEWVLTDRVCNGEVYPRHKVGQGEQSYECGVNIIVDLIVHGTLLADNYDYHNVVNCDRSPEFTAYGRGSCSQELPQDDCLDCMQAAHDQLFSECTHSVGSKVQLNHCGMRYEKYDFPSVS</sequence>
<gene>
    <name evidence="1" type="ORF">MLD38_029489</name>
</gene>
<accession>A0ACB9N848</accession>
<comment type="caution">
    <text evidence="1">The sequence shown here is derived from an EMBL/GenBank/DDBJ whole genome shotgun (WGS) entry which is preliminary data.</text>
</comment>
<name>A0ACB9N848_9MYRT</name>
<keyword evidence="2" id="KW-1185">Reference proteome</keyword>
<dbReference type="Proteomes" id="UP001057402">
    <property type="component" value="Chromosome 8"/>
</dbReference>
<proteinExistence type="predicted"/>
<evidence type="ECO:0000313" key="2">
    <source>
        <dbReference type="Proteomes" id="UP001057402"/>
    </source>
</evidence>
<evidence type="ECO:0000313" key="1">
    <source>
        <dbReference type="EMBL" id="KAI4331291.1"/>
    </source>
</evidence>
<protein>
    <submittedName>
        <fullName evidence="1">Uncharacterized protein</fullName>
    </submittedName>
</protein>
<organism evidence="1 2">
    <name type="scientific">Melastoma candidum</name>
    <dbReference type="NCBI Taxonomy" id="119954"/>
    <lineage>
        <taxon>Eukaryota</taxon>
        <taxon>Viridiplantae</taxon>
        <taxon>Streptophyta</taxon>
        <taxon>Embryophyta</taxon>
        <taxon>Tracheophyta</taxon>
        <taxon>Spermatophyta</taxon>
        <taxon>Magnoliopsida</taxon>
        <taxon>eudicotyledons</taxon>
        <taxon>Gunneridae</taxon>
        <taxon>Pentapetalae</taxon>
        <taxon>rosids</taxon>
        <taxon>malvids</taxon>
        <taxon>Myrtales</taxon>
        <taxon>Melastomataceae</taxon>
        <taxon>Melastomatoideae</taxon>
        <taxon>Melastomateae</taxon>
        <taxon>Melastoma</taxon>
    </lineage>
</organism>
<dbReference type="EMBL" id="CM042887">
    <property type="protein sequence ID" value="KAI4331291.1"/>
    <property type="molecule type" value="Genomic_DNA"/>
</dbReference>